<dbReference type="EMBL" id="FQUU01000017">
    <property type="protein sequence ID" value="SHF74264.1"/>
    <property type="molecule type" value="Genomic_DNA"/>
</dbReference>
<keyword evidence="2" id="KW-1185">Reference proteome</keyword>
<name>A0A1M5E549_9BACT</name>
<evidence type="ECO:0000313" key="2">
    <source>
        <dbReference type="Proteomes" id="UP000184048"/>
    </source>
</evidence>
<organism evidence="1 2">
    <name type="scientific">Flavisolibacter ginsengisoli DSM 18119</name>
    <dbReference type="NCBI Taxonomy" id="1121884"/>
    <lineage>
        <taxon>Bacteria</taxon>
        <taxon>Pseudomonadati</taxon>
        <taxon>Bacteroidota</taxon>
        <taxon>Chitinophagia</taxon>
        <taxon>Chitinophagales</taxon>
        <taxon>Chitinophagaceae</taxon>
        <taxon>Flavisolibacter</taxon>
    </lineage>
</organism>
<dbReference type="AlphaFoldDB" id="A0A1M5E549"/>
<evidence type="ECO:0000313" key="1">
    <source>
        <dbReference type="EMBL" id="SHF74264.1"/>
    </source>
</evidence>
<protein>
    <submittedName>
        <fullName evidence="1">Uncharacterized protein</fullName>
    </submittedName>
</protein>
<reference evidence="1 2" key="1">
    <citation type="submission" date="2016-11" db="EMBL/GenBank/DDBJ databases">
        <authorList>
            <person name="Jaros S."/>
            <person name="Januszkiewicz K."/>
            <person name="Wedrychowicz H."/>
        </authorList>
    </citation>
    <scope>NUCLEOTIDE SEQUENCE [LARGE SCALE GENOMIC DNA]</scope>
    <source>
        <strain evidence="1 2">DSM 18119</strain>
    </source>
</reference>
<sequence length="71" mass="8237">MEEIQLSQTRVLVNDRSVLKMKLFTESTHSLVETKVNEWLQHHSVTIAHIGQSQSEKGGKFLFTISLFYYP</sequence>
<accession>A0A1M5E549</accession>
<dbReference type="Proteomes" id="UP000184048">
    <property type="component" value="Unassembled WGS sequence"/>
</dbReference>
<gene>
    <name evidence="1" type="ORF">SAMN02745131_03422</name>
</gene>
<dbReference type="RefSeq" id="WP_072836554.1">
    <property type="nucleotide sequence ID" value="NZ_FQUU01000017.1"/>
</dbReference>
<proteinExistence type="predicted"/>